<dbReference type="EMBL" id="AQGS01000001">
    <property type="protein sequence ID" value="EPS45971.1"/>
    <property type="molecule type" value="Genomic_DNA"/>
</dbReference>
<organism evidence="2 3">
    <name type="scientific">Dactylellina haptotyla (strain CBS 200.50)</name>
    <name type="common">Nematode-trapping fungus</name>
    <name type="synonym">Monacrosporium haptotylum</name>
    <dbReference type="NCBI Taxonomy" id="1284197"/>
    <lineage>
        <taxon>Eukaryota</taxon>
        <taxon>Fungi</taxon>
        <taxon>Dikarya</taxon>
        <taxon>Ascomycota</taxon>
        <taxon>Pezizomycotina</taxon>
        <taxon>Orbiliomycetes</taxon>
        <taxon>Orbiliales</taxon>
        <taxon>Orbiliaceae</taxon>
        <taxon>Dactylellina</taxon>
    </lineage>
</organism>
<gene>
    <name evidence="2" type="ORF">H072_21</name>
</gene>
<evidence type="ECO:0000313" key="2">
    <source>
        <dbReference type="EMBL" id="EPS45971.1"/>
    </source>
</evidence>
<name>S8AY96_DACHA</name>
<protein>
    <recommendedName>
        <fullName evidence="4">Heterokaryon incompatibility domain-containing protein</fullName>
    </recommendedName>
</protein>
<feature type="compositionally biased region" description="Acidic residues" evidence="1">
    <location>
        <begin position="832"/>
        <end position="888"/>
    </location>
</feature>
<evidence type="ECO:0008006" key="4">
    <source>
        <dbReference type="Google" id="ProtNLM"/>
    </source>
</evidence>
<keyword evidence="3" id="KW-1185">Reference proteome</keyword>
<comment type="caution">
    <text evidence="2">The sequence shown here is derived from an EMBL/GenBank/DDBJ whole genome shotgun (WGS) entry which is preliminary data.</text>
</comment>
<sequence>MEHFLLPKGKRHLLIPNHTTNEYTNDGSGFGSYPSRMGWTPEDISGANGFGGRTKSEVEAFFQSWLYFGCIVEVFAVVGIQVQQSDFVDENGQFVSTRLLPFFIRQWRKKVQEIGAKDSPENMKSSMKIGIILHSVADFIDKYCLPYSGTRKSYMDSVAPSAKSPLSDLIWMSVIALGHTLMAALIQFYDIRRTGNHWGASRLLKKRLLRNGWCPSDIEKCMTDFGIDGHYYLSRCTMKEQNLTHKDCDKFYCRARQVNETTYEPKHVRGKDDCSGHIWIDTHLVASIIKDGKVPVFKWDSSTKTVEIAGSNLLRRGYASPPFVAISHVWSDGMGNPDGNGLLECKLNEIQELVKIAATKLKGNPQHFWMDTFGIPVGSGPEMKAARKSAIATMTGIYGAASGVLVLSSNLQAISSTDSDAEKGLGLYFTNWNRRLWTWQEGMLAKKLLLQFSNEPIDIYHYELKDGRRSVRRGHCVTFPKDADIAAMAQFIILRDFLRMGLFASMGAAEGRSGPIGVAVSQTQTRSTSHGIDETVCFGLMLGLDVMKLLNVEKNLIEEYRQKDPSLAADMRISDEEVGKARMKLFFSMVKVFPRDMVFSVHYRLDVEGFRWAPGSFLGLPARDFARHAEGNHAILDKYGRGLSVAGTGLRFRYSDAQTSSQPPNIILTVTAPGAPSFTLKVEVVKRHEADQPFNWVENKEYGIILDEGPGITVARYRDREIATEDRVRNGPDLEKWFENIFSVKQIGLAIDGVVGEILSESEEGADDKWIQIRHGCVAAVTILDPSAITPGPQDLLPQLNFRNEPYPDDEYNEYLDMIGSGDYVADPLAPSDDEEEDDDNDDDDDDDEEGGEDEQEDEIAEDNGDDEEWEDEDSSGTNEDDSDSEGK</sequence>
<dbReference type="AlphaFoldDB" id="S8AY96"/>
<accession>S8AY96</accession>
<proteinExistence type="predicted"/>
<dbReference type="OrthoDB" id="2426273at2759"/>
<evidence type="ECO:0000313" key="3">
    <source>
        <dbReference type="Proteomes" id="UP000015100"/>
    </source>
</evidence>
<dbReference type="eggNOG" id="ENOG502S16F">
    <property type="taxonomic scope" value="Eukaryota"/>
</dbReference>
<feature type="region of interest" description="Disordered" evidence="1">
    <location>
        <begin position="822"/>
        <end position="888"/>
    </location>
</feature>
<dbReference type="PANTHER" id="PTHR39596:SF3">
    <property type="entry name" value="HETEROKARYON INCOMPATIBILITY DOMAIN-CONTAINING PROTEIN"/>
    <property type="match status" value="1"/>
</dbReference>
<dbReference type="Proteomes" id="UP000015100">
    <property type="component" value="Unassembled WGS sequence"/>
</dbReference>
<dbReference type="PANTHER" id="PTHR39596">
    <property type="match status" value="1"/>
</dbReference>
<reference evidence="3" key="2">
    <citation type="submission" date="2013-04" db="EMBL/GenBank/DDBJ databases">
        <title>Genomic mechanisms accounting for the adaptation to parasitism in nematode-trapping fungi.</title>
        <authorList>
            <person name="Ahren D.G."/>
        </authorList>
    </citation>
    <scope>NUCLEOTIDE SEQUENCE [LARGE SCALE GENOMIC DNA]</scope>
    <source>
        <strain evidence="3">CBS 200.50</strain>
    </source>
</reference>
<reference evidence="2 3" key="1">
    <citation type="journal article" date="2013" name="PLoS Genet.">
        <title>Genomic mechanisms accounting for the adaptation to parasitism in nematode-trapping fungi.</title>
        <authorList>
            <person name="Meerupati T."/>
            <person name="Andersson K.M."/>
            <person name="Friman E."/>
            <person name="Kumar D."/>
            <person name="Tunlid A."/>
            <person name="Ahren D."/>
        </authorList>
    </citation>
    <scope>NUCLEOTIDE SEQUENCE [LARGE SCALE GENOMIC DNA]</scope>
    <source>
        <strain evidence="2 3">CBS 200.50</strain>
    </source>
</reference>
<evidence type="ECO:0000256" key="1">
    <source>
        <dbReference type="SAM" id="MobiDB-lite"/>
    </source>
</evidence>
<dbReference type="STRING" id="1284197.S8AY96"/>
<dbReference type="OMA" id="WRWAPRS"/>
<dbReference type="HOGENOM" id="CLU_009388_4_0_1"/>